<dbReference type="Proteomes" id="UP000628448">
    <property type="component" value="Unassembled WGS sequence"/>
</dbReference>
<proteinExistence type="predicted"/>
<protein>
    <submittedName>
        <fullName evidence="1">Uncharacterized protein</fullName>
    </submittedName>
</protein>
<keyword evidence="2" id="KW-1185">Reference proteome</keyword>
<gene>
    <name evidence="1" type="ORF">I5907_21430</name>
</gene>
<sequence>MREPVLSTYKILKEKAFNSDITESWIDWAIEMMEAGYESINLYELAGTTRPYNQFELKELTNKVFKDLNLDYSDKTKTLKNYVYFLLTSNIDKPEKYDKVLREFRDIYYELDMDSEYQDLALLYWAKDDLLYADYQHYWEGANRENIDAIIKEQFELFKRRFDTEA</sequence>
<evidence type="ECO:0000313" key="2">
    <source>
        <dbReference type="Proteomes" id="UP000628448"/>
    </source>
</evidence>
<organism evidence="1 2">
    <name type="scientific">Panacibacter microcysteis</name>
    <dbReference type="NCBI Taxonomy" id="2793269"/>
    <lineage>
        <taxon>Bacteria</taxon>
        <taxon>Pseudomonadati</taxon>
        <taxon>Bacteroidota</taxon>
        <taxon>Chitinophagia</taxon>
        <taxon>Chitinophagales</taxon>
        <taxon>Chitinophagaceae</taxon>
        <taxon>Panacibacter</taxon>
    </lineage>
</organism>
<comment type="caution">
    <text evidence="1">The sequence shown here is derived from an EMBL/GenBank/DDBJ whole genome shotgun (WGS) entry which is preliminary data.</text>
</comment>
<evidence type="ECO:0000313" key="1">
    <source>
        <dbReference type="EMBL" id="MBG9378809.1"/>
    </source>
</evidence>
<reference evidence="1" key="1">
    <citation type="submission" date="2020-11" db="EMBL/GenBank/DDBJ databases">
        <title>Bacterial whole genome sequence for Panacibacter sp. DH6.</title>
        <authorList>
            <person name="Le V."/>
            <person name="Ko S."/>
            <person name="Ahn C.-Y."/>
            <person name="Oh H.-M."/>
        </authorList>
    </citation>
    <scope>NUCLEOTIDE SEQUENCE</scope>
    <source>
        <strain evidence="1">DH6</strain>
    </source>
</reference>
<name>A0A931H0K4_9BACT</name>
<accession>A0A931H0K4</accession>
<dbReference type="AlphaFoldDB" id="A0A931H0K4"/>
<dbReference type="RefSeq" id="WP_196992914.1">
    <property type="nucleotide sequence ID" value="NZ_JADWYR010000007.1"/>
</dbReference>
<dbReference type="EMBL" id="JADWYR010000007">
    <property type="protein sequence ID" value="MBG9378809.1"/>
    <property type="molecule type" value="Genomic_DNA"/>
</dbReference>